<dbReference type="GeneID" id="11107041"/>
<dbReference type="RefSeq" id="YP_003429358.1">
    <property type="nucleotide sequence ID" value="NC_013797.1"/>
</dbReference>
<protein>
    <submittedName>
        <fullName evidence="2">PrGVORF34</fullName>
    </submittedName>
</protein>
<reference evidence="2 3" key="2">
    <citation type="journal article" date="2012" name="J. Virol.">
        <title>The Genome of Pieris rapae Granulovirus.</title>
        <authorList>
            <person name="Zhang B.Q."/>
            <person name="Cheng R.L."/>
            <person name="Wang X.F."/>
            <person name="Zhang C.X."/>
        </authorList>
    </citation>
    <scope>NUCLEOTIDE SEQUENCE [LARGE SCALE GENOMIC DNA]</scope>
    <source>
        <strain evidence="2">Wuhan</strain>
    </source>
</reference>
<sequence>MDLVFAKKNAFFVLAKQLNSKELKIIKPFVDEIYNKIHLYCVTRDQQILRLLYYFLCKCNILITTILLNKTVNSYKLYSINE</sequence>
<evidence type="ECO:0000256" key="1">
    <source>
        <dbReference type="SAM" id="Phobius"/>
    </source>
</evidence>
<name>D2J4K1_9BBAC</name>
<dbReference type="Proteomes" id="UP000202544">
    <property type="component" value="Segment"/>
</dbReference>
<reference evidence="2 3" key="1">
    <citation type="journal article" date="2011" name="J. Proteome Res.">
        <title>ODV-associated proteins of the Pieris rapae granulovirus.</title>
        <authorList>
            <person name="Wang X.F."/>
            <person name="Zhang B.Q."/>
            <person name="Xu H.J."/>
            <person name="Cui Y.J."/>
            <person name="Xu Y.P."/>
            <person name="Zhang M.J."/>
            <person name="Han Y.S."/>
            <person name="Lee Y.S."/>
            <person name="Bao Y.Y."/>
            <person name="Zhang C.X."/>
        </authorList>
    </citation>
    <scope>NUCLEOTIDE SEQUENCE [LARGE SCALE GENOMIC DNA]</scope>
    <source>
        <strain evidence="2">Wuhan</strain>
    </source>
</reference>
<feature type="transmembrane region" description="Helical" evidence="1">
    <location>
        <begin position="51"/>
        <end position="68"/>
    </location>
</feature>
<keyword evidence="3" id="KW-1185">Reference proteome</keyword>
<accession>D2J4K1</accession>
<dbReference type="OrthoDB" id="28503at10239"/>
<keyword evidence="1" id="KW-0472">Membrane</keyword>
<keyword evidence="1" id="KW-1133">Transmembrane helix</keyword>
<organism evidence="2 3">
    <name type="scientific">Pieris rapae granulovirus Wuhan</name>
    <dbReference type="NCBI Taxonomy" id="2848030"/>
    <lineage>
        <taxon>Viruses</taxon>
        <taxon>Viruses incertae sedis</taxon>
        <taxon>Naldaviricetes</taxon>
        <taxon>Lefavirales</taxon>
        <taxon>Baculoviridae</taxon>
        <taxon>Betabaculovirus</taxon>
        <taxon>Betabaculovirus arrapae</taxon>
    </lineage>
</organism>
<dbReference type="KEGG" id="vg:11107041"/>
<evidence type="ECO:0000313" key="3">
    <source>
        <dbReference type="Proteomes" id="UP000202544"/>
    </source>
</evidence>
<keyword evidence="1" id="KW-0812">Transmembrane</keyword>
<dbReference type="EMBL" id="GQ884143">
    <property type="protein sequence ID" value="ACZ63520.1"/>
    <property type="molecule type" value="Genomic_DNA"/>
</dbReference>
<evidence type="ECO:0000313" key="2">
    <source>
        <dbReference type="EMBL" id="ACZ63520.1"/>
    </source>
</evidence>
<proteinExistence type="predicted"/>